<name>X1LYJ8_9ZZZZ</name>
<dbReference type="EMBL" id="BARV01000501">
    <property type="protein sequence ID" value="GAH99203.1"/>
    <property type="molecule type" value="Genomic_DNA"/>
</dbReference>
<reference evidence="2" key="1">
    <citation type="journal article" date="2014" name="Front. Microbiol.">
        <title>High frequency of phylogenetically diverse reductive dehalogenase-homologous genes in deep subseafloor sedimentary metagenomes.</title>
        <authorList>
            <person name="Kawai M."/>
            <person name="Futagami T."/>
            <person name="Toyoda A."/>
            <person name="Takaki Y."/>
            <person name="Nishi S."/>
            <person name="Hori S."/>
            <person name="Arai W."/>
            <person name="Tsubouchi T."/>
            <person name="Morono Y."/>
            <person name="Uchiyama I."/>
            <person name="Ito T."/>
            <person name="Fujiyama A."/>
            <person name="Inagaki F."/>
            <person name="Takami H."/>
        </authorList>
    </citation>
    <scope>NUCLEOTIDE SEQUENCE</scope>
    <source>
        <strain evidence="2">Expedition CK06-06</strain>
    </source>
</reference>
<feature type="compositionally biased region" description="Basic and acidic residues" evidence="1">
    <location>
        <begin position="114"/>
        <end position="123"/>
    </location>
</feature>
<feature type="region of interest" description="Disordered" evidence="1">
    <location>
        <begin position="111"/>
        <end position="144"/>
    </location>
</feature>
<accession>X1LYJ8</accession>
<organism evidence="2">
    <name type="scientific">marine sediment metagenome</name>
    <dbReference type="NCBI Taxonomy" id="412755"/>
    <lineage>
        <taxon>unclassified sequences</taxon>
        <taxon>metagenomes</taxon>
        <taxon>ecological metagenomes</taxon>
    </lineage>
</organism>
<proteinExistence type="predicted"/>
<dbReference type="AlphaFoldDB" id="X1LYJ8"/>
<evidence type="ECO:0000256" key="1">
    <source>
        <dbReference type="SAM" id="MobiDB-lite"/>
    </source>
</evidence>
<evidence type="ECO:0000313" key="2">
    <source>
        <dbReference type="EMBL" id="GAH99203.1"/>
    </source>
</evidence>
<sequence length="165" mass="18770">MSGCRAFDTSTPLLRGAIVALLLVLVSLLASPPVLASPDGPVWSVDNEAEWVAATENAYRINMPYWQLEITTFWAPLWENTTEFIQMGTSYLLVTTVGTWEFTHASHRRGRYARQHEERRDGDNSNDYQHNPFEPRPTHFPPRSSFKELAQICPQNVVELKVAQP</sequence>
<protein>
    <submittedName>
        <fullName evidence="2">Uncharacterized protein</fullName>
    </submittedName>
</protein>
<comment type="caution">
    <text evidence="2">The sequence shown here is derived from an EMBL/GenBank/DDBJ whole genome shotgun (WGS) entry which is preliminary data.</text>
</comment>
<gene>
    <name evidence="2" type="ORF">S06H3_01869</name>
</gene>